<evidence type="ECO:0000259" key="2">
    <source>
        <dbReference type="PROSITE" id="PS50181"/>
    </source>
</evidence>
<dbReference type="PANTHER" id="PTHR31672">
    <property type="entry name" value="BNACNNG10540D PROTEIN"/>
    <property type="match status" value="1"/>
</dbReference>
<accession>A0A498HDM6</accession>
<comment type="caution">
    <text evidence="3">The sequence shown here is derived from an EMBL/GenBank/DDBJ whole genome shotgun (WGS) entry which is preliminary data.</text>
</comment>
<proteinExistence type="predicted"/>
<dbReference type="AlphaFoldDB" id="A0A498HDM6"/>
<dbReference type="InterPro" id="IPR050796">
    <property type="entry name" value="SCF_F-box_component"/>
</dbReference>
<keyword evidence="4" id="KW-1185">Reference proteome</keyword>
<dbReference type="InterPro" id="IPR036047">
    <property type="entry name" value="F-box-like_dom_sf"/>
</dbReference>
<name>A0A498HDM6_MALDO</name>
<gene>
    <name evidence="3" type="ORF">DVH24_028129</name>
</gene>
<feature type="region of interest" description="Disordered" evidence="1">
    <location>
        <begin position="420"/>
        <end position="446"/>
    </location>
</feature>
<dbReference type="Pfam" id="PF00646">
    <property type="entry name" value="F-box"/>
    <property type="match status" value="1"/>
</dbReference>
<dbReference type="PROSITE" id="PS50181">
    <property type="entry name" value="FBOX"/>
    <property type="match status" value="1"/>
</dbReference>
<evidence type="ECO:0000313" key="3">
    <source>
        <dbReference type="EMBL" id="RXH67982.1"/>
    </source>
</evidence>
<dbReference type="SUPFAM" id="SSF50965">
    <property type="entry name" value="Galactose oxidase, central domain"/>
    <property type="match status" value="1"/>
</dbReference>
<dbReference type="SMART" id="SM00256">
    <property type="entry name" value="FBOX"/>
    <property type="match status" value="1"/>
</dbReference>
<evidence type="ECO:0000256" key="1">
    <source>
        <dbReference type="SAM" id="MobiDB-lite"/>
    </source>
</evidence>
<dbReference type="SUPFAM" id="SSF81383">
    <property type="entry name" value="F-box domain"/>
    <property type="match status" value="1"/>
</dbReference>
<feature type="domain" description="F-box" evidence="2">
    <location>
        <begin position="1"/>
        <end position="46"/>
    </location>
</feature>
<dbReference type="Pfam" id="PF07734">
    <property type="entry name" value="FBA_1"/>
    <property type="match status" value="1"/>
</dbReference>
<evidence type="ECO:0000313" key="4">
    <source>
        <dbReference type="Proteomes" id="UP000290289"/>
    </source>
</evidence>
<dbReference type="EMBL" id="RDQH01000343">
    <property type="protein sequence ID" value="RXH67982.1"/>
    <property type="molecule type" value="Genomic_DNA"/>
</dbReference>
<dbReference type="InterPro" id="IPR017451">
    <property type="entry name" value="F-box-assoc_interact_dom"/>
</dbReference>
<reference evidence="3 4" key="1">
    <citation type="submission" date="2018-10" db="EMBL/GenBank/DDBJ databases">
        <title>A high-quality apple genome assembly.</title>
        <authorList>
            <person name="Hu J."/>
        </authorList>
    </citation>
    <scope>NUCLEOTIDE SEQUENCE [LARGE SCALE GENOMIC DNA]</scope>
    <source>
        <strain evidence="4">cv. HFTH1</strain>
        <tissue evidence="3">Young leaf</tissue>
    </source>
</reference>
<dbReference type="Proteomes" id="UP000290289">
    <property type="component" value="Chromosome 17"/>
</dbReference>
<dbReference type="PANTHER" id="PTHR31672:SF13">
    <property type="entry name" value="F-BOX PROTEIN CPR30-LIKE"/>
    <property type="match status" value="1"/>
</dbReference>
<dbReference type="InterPro" id="IPR001810">
    <property type="entry name" value="F-box_dom"/>
</dbReference>
<dbReference type="InterPro" id="IPR011043">
    <property type="entry name" value="Gal_Oxase/kelch_b-propeller"/>
</dbReference>
<sequence length="446" mass="50371">MSLSNLLPELLFEILTRLPPKDLLRSLCVSKSWNATIRSRRFIKAHLQRSAATNSDRALLVGSYPSDFFSVSFDDSEAFGECVEIAPPLKCPEPAVEVDPFDPRLPDFISARWIKCPAAYTEIIGRSVHGLVCIRKGGKGEDGDIAFWNPSIQKFKMIPPTTLEADLNIMTKLGSPCYAFGYDSINDDYKLVGFVEFRNKEPLFLTYSVQIYSLKSNSWKRIQNINIPWWSDYVFDLHNIVYVTGALCWLMDDGSDIYTIVTLDLATEECGAFPAPVDKPYLFLEVLGDCLYICVRHGRTRHDGWIMKEFGVAESWTLIYSINEEDSGSLCRKTFHYKPLVFSKNSGMVLFVDDYYMLFWIDIEEDTVKEVDIHGFPPGVVMVENYSISHPVTVTICVGSLCLLDGDDVLAARHQQGPSYLEEAESSKQSEESLDLAVEAAEDDQN</sequence>
<dbReference type="InterPro" id="IPR006527">
    <property type="entry name" value="F-box-assoc_dom_typ1"/>
</dbReference>
<dbReference type="Gene3D" id="1.20.1280.50">
    <property type="match status" value="1"/>
</dbReference>
<organism evidence="3 4">
    <name type="scientific">Malus domestica</name>
    <name type="common">Apple</name>
    <name type="synonym">Pyrus malus</name>
    <dbReference type="NCBI Taxonomy" id="3750"/>
    <lineage>
        <taxon>Eukaryota</taxon>
        <taxon>Viridiplantae</taxon>
        <taxon>Streptophyta</taxon>
        <taxon>Embryophyta</taxon>
        <taxon>Tracheophyta</taxon>
        <taxon>Spermatophyta</taxon>
        <taxon>Magnoliopsida</taxon>
        <taxon>eudicotyledons</taxon>
        <taxon>Gunneridae</taxon>
        <taxon>Pentapetalae</taxon>
        <taxon>rosids</taxon>
        <taxon>fabids</taxon>
        <taxon>Rosales</taxon>
        <taxon>Rosaceae</taxon>
        <taxon>Amygdaloideae</taxon>
        <taxon>Maleae</taxon>
        <taxon>Malus</taxon>
    </lineage>
</organism>
<dbReference type="NCBIfam" id="TIGR01640">
    <property type="entry name" value="F_box_assoc_1"/>
    <property type="match status" value="1"/>
</dbReference>
<protein>
    <recommendedName>
        <fullName evidence="2">F-box domain-containing protein</fullName>
    </recommendedName>
</protein>